<keyword evidence="3" id="KW-0408">Iron</keyword>
<dbReference type="Pfam" id="PF09360">
    <property type="entry name" value="zf-CDGSH"/>
    <property type="match status" value="1"/>
</dbReference>
<evidence type="ECO:0000256" key="3">
    <source>
        <dbReference type="ARBA" id="ARBA00023004"/>
    </source>
</evidence>
<evidence type="ECO:0000259" key="5">
    <source>
        <dbReference type="Pfam" id="PF06902"/>
    </source>
</evidence>
<keyword evidence="1" id="KW-0001">2Fe-2S</keyword>
<dbReference type="InterPro" id="IPR010693">
    <property type="entry name" value="Divergent_4Fe-4S_mono-cluster"/>
</dbReference>
<evidence type="ECO:0008006" key="9">
    <source>
        <dbReference type="Google" id="ProtNLM"/>
    </source>
</evidence>
<evidence type="ECO:0000256" key="4">
    <source>
        <dbReference type="ARBA" id="ARBA00023014"/>
    </source>
</evidence>
<evidence type="ECO:0000313" key="7">
    <source>
        <dbReference type="EMBL" id="RVU15397.1"/>
    </source>
</evidence>
<keyword evidence="2" id="KW-0479">Metal-binding</keyword>
<dbReference type="GO" id="GO:0046872">
    <property type="term" value="F:metal ion binding"/>
    <property type="evidence" value="ECO:0007669"/>
    <property type="project" value="UniProtKB-KW"/>
</dbReference>
<dbReference type="AlphaFoldDB" id="A0A437NZK1"/>
<evidence type="ECO:0000256" key="2">
    <source>
        <dbReference type="ARBA" id="ARBA00022723"/>
    </source>
</evidence>
<comment type="caution">
    <text evidence="7">The sequence shown here is derived from an EMBL/GenBank/DDBJ whole genome shotgun (WGS) entry which is preliminary data.</text>
</comment>
<dbReference type="Proteomes" id="UP000283128">
    <property type="component" value="Unassembled WGS sequence"/>
</dbReference>
<feature type="domain" description="Divergent 4Fe-4S mono-cluster" evidence="5">
    <location>
        <begin position="6"/>
        <end position="67"/>
    </location>
</feature>
<dbReference type="EMBL" id="RZYA01000033">
    <property type="protein sequence ID" value="RVU15397.1"/>
    <property type="molecule type" value="Genomic_DNA"/>
</dbReference>
<dbReference type="GO" id="GO:0051537">
    <property type="term" value="F:2 iron, 2 sulfur cluster binding"/>
    <property type="evidence" value="ECO:0007669"/>
    <property type="project" value="UniProtKB-KW"/>
</dbReference>
<organism evidence="7 8">
    <name type="scientific">Streptomyces antnestii</name>
    <dbReference type="NCBI Taxonomy" id="2494256"/>
    <lineage>
        <taxon>Bacteria</taxon>
        <taxon>Bacillati</taxon>
        <taxon>Actinomycetota</taxon>
        <taxon>Actinomycetes</taxon>
        <taxon>Kitasatosporales</taxon>
        <taxon>Streptomycetaceae</taxon>
        <taxon>Streptomyces</taxon>
    </lineage>
</organism>
<evidence type="ECO:0000313" key="8">
    <source>
        <dbReference type="Proteomes" id="UP000283128"/>
    </source>
</evidence>
<dbReference type="Gene3D" id="3.40.5.90">
    <property type="entry name" value="CDGSH iron-sulfur domain, mitoNEET-type"/>
    <property type="match status" value="1"/>
</dbReference>
<keyword evidence="4" id="KW-0411">Iron-sulfur</keyword>
<name>A0A437NZK1_9ACTN</name>
<dbReference type="OrthoDB" id="9798157at2"/>
<feature type="domain" description="Iron-binding zinc finger CDGSH type" evidence="6">
    <location>
        <begin position="90"/>
        <end position="128"/>
    </location>
</feature>
<reference evidence="7 8" key="1">
    <citation type="submission" date="2019-01" db="EMBL/GenBank/DDBJ databases">
        <title>Genome sequences of Streptomyces and Rhizobium isolates collected from root and soil.</title>
        <authorList>
            <person name="Chhettri S."/>
            <person name="Sevigny J.L."/>
            <person name="Sen A."/>
            <person name="Ennis N."/>
            <person name="Tisa L."/>
        </authorList>
    </citation>
    <scope>NUCLEOTIDE SEQUENCE [LARGE SCALE GENOMIC DNA]</scope>
    <source>
        <strain evidence="7 8">San01</strain>
    </source>
</reference>
<sequence length="135" mass="14487">MTAKPYEGKDVTVTFDGERCLHSAECVRGLPRVFDTARRPWIDPDGAPAAEVAEVIRRCPSGALQYQLADGPEEKPAAVTTVVRTDDGRLVMRGDLRVGREGAEDVRETRVTLCGCGASGHQPYCDHSGRCGAGS</sequence>
<keyword evidence="8" id="KW-1185">Reference proteome</keyword>
<dbReference type="Pfam" id="PF06902">
    <property type="entry name" value="Fer4_19"/>
    <property type="match status" value="1"/>
</dbReference>
<accession>A0A437NZK1</accession>
<dbReference type="InterPro" id="IPR042216">
    <property type="entry name" value="MitoNEET_CISD"/>
</dbReference>
<gene>
    <name evidence="7" type="ORF">EOT10_39230</name>
</gene>
<dbReference type="RefSeq" id="WP_127833162.1">
    <property type="nucleotide sequence ID" value="NZ_RZYA01000033.1"/>
</dbReference>
<dbReference type="InterPro" id="IPR018967">
    <property type="entry name" value="FeS-contain_CDGSH-typ"/>
</dbReference>
<dbReference type="GO" id="GO:0005737">
    <property type="term" value="C:cytoplasm"/>
    <property type="evidence" value="ECO:0007669"/>
    <property type="project" value="UniProtKB-ARBA"/>
</dbReference>
<evidence type="ECO:0000259" key="6">
    <source>
        <dbReference type="Pfam" id="PF09360"/>
    </source>
</evidence>
<evidence type="ECO:0000256" key="1">
    <source>
        <dbReference type="ARBA" id="ARBA00022714"/>
    </source>
</evidence>
<proteinExistence type="predicted"/>
<protein>
    <recommendedName>
        <fullName evidence="9">Divergent 4Fe-4S mono-cluster domain-containing protein</fullName>
    </recommendedName>
</protein>